<dbReference type="CDD" id="cd23668">
    <property type="entry name" value="GH55_beta13glucanase-like"/>
    <property type="match status" value="1"/>
</dbReference>
<keyword evidence="1" id="KW-0732">Signal</keyword>
<dbReference type="SUPFAM" id="SSF51126">
    <property type="entry name" value="Pectin lyase-like"/>
    <property type="match status" value="2"/>
</dbReference>
<reference evidence="3" key="1">
    <citation type="submission" date="2022-06" db="EMBL/GenBank/DDBJ databases">
        <title>Genome Sequence of Candolleomyces eurysporus.</title>
        <authorList>
            <person name="Buettner E."/>
        </authorList>
    </citation>
    <scope>NUCLEOTIDE SEQUENCE</scope>
    <source>
        <strain evidence="3">VTCC 930004</strain>
    </source>
</reference>
<name>A0A9W8JG32_9AGAR</name>
<evidence type="ECO:0000313" key="4">
    <source>
        <dbReference type="Proteomes" id="UP001140091"/>
    </source>
</evidence>
<protein>
    <recommendedName>
        <fullName evidence="2">Rhamnogalacturonase A/B/Epimerase-like pectate lyase domain-containing protein</fullName>
    </recommendedName>
</protein>
<dbReference type="GO" id="GO:0004650">
    <property type="term" value="F:polygalacturonase activity"/>
    <property type="evidence" value="ECO:0007669"/>
    <property type="project" value="InterPro"/>
</dbReference>
<sequence>MAVASRLLPTLLVCSTLFFAILGNAQLSASDQVVLSVALTNQAKDHACAEPLGSQGNAKLSDPFWLEAIKHQGTSPYNPNPDNYRVFRNVKDFGAVGDGIHDDTDAIKISPAIVYFPNGTYLVSRAIVPYYYTQLVGDPKNLPTLLAAPTFEGLAVIDANPYIPDGGGSQYWVPQNNFFRVIKNFIIDVRQVPPEKAQGTGIHWQVSQATALRNIIFYMSTAPNTAHQGIWMENGSGGYLGDLVFNGGKFAMWVGNQQFTVRNVTVNNAQTGIFAVWNWGWTFQGLTIVNCSIGFEMQSGGLTPETQTAGAEAIIDAYVANTPIFLQTTQPSTDFLAGSIVLNNVKLENVPVAVGVANGAVVLEGGTKNITSWGQGNVYRGDDPSGKFTQGNLPDSPKASSLLDSEGRIIGRPQPQYETFLASDFISVKDYGAKGDGVTDDTKALKKIFKEFAGCKIIFFDAGHYIVTDTVFIPAGTRMVGEAWPVLAGKGHKFQKQKKPRVIFQVGKPGDVGIVEISDIVFSTAGSTPGAVVVEWNVKEPAETKAGAGMWDSHIRTGGVAGSQLTNTQCPKIGEGRYDDCFAAFLNLHITKQASAYLEATWVWLADHDLDNDGVSQISVYSGRGILSESQGPVWLIGTGSEHHVLYQYRLVGAKDHYMGLIQTETPYYQPTPPPPTPFFPNESSKYSDPATYDDSAPSAWALSVQESKDIFIFGAGLYSFFQTYVDCAITRACQSQIANIDRASSVYLFSLSTVGVTKQISVDGQGIVDQGDNVDGLASTVTYWGF</sequence>
<dbReference type="EMBL" id="JANBPK010000731">
    <property type="protein sequence ID" value="KAJ2933882.1"/>
    <property type="molecule type" value="Genomic_DNA"/>
</dbReference>
<comment type="caution">
    <text evidence="3">The sequence shown here is derived from an EMBL/GenBank/DDBJ whole genome shotgun (WGS) entry which is preliminary data.</text>
</comment>
<dbReference type="InterPro" id="IPR011050">
    <property type="entry name" value="Pectin_lyase_fold/virulence"/>
</dbReference>
<dbReference type="PANTHER" id="PTHR33928">
    <property type="entry name" value="POLYGALACTURONASE QRT3"/>
    <property type="match status" value="1"/>
</dbReference>
<feature type="chain" id="PRO_5040922598" description="Rhamnogalacturonase A/B/Epimerase-like pectate lyase domain-containing protein" evidence="1">
    <location>
        <begin position="26"/>
        <end position="787"/>
    </location>
</feature>
<accession>A0A9W8JG32</accession>
<proteinExistence type="predicted"/>
<dbReference type="Gene3D" id="2.160.20.10">
    <property type="entry name" value="Single-stranded right-handed beta-helix, Pectin lyase-like"/>
    <property type="match status" value="2"/>
</dbReference>
<feature type="domain" description="Rhamnogalacturonase A/B/Epimerase-like pectate lyase" evidence="2">
    <location>
        <begin position="87"/>
        <end position="295"/>
    </location>
</feature>
<feature type="domain" description="Rhamnogalacturonase A/B/Epimerase-like pectate lyase" evidence="2">
    <location>
        <begin position="425"/>
        <end position="488"/>
    </location>
</feature>
<gene>
    <name evidence="3" type="ORF">H1R20_g3211</name>
</gene>
<feature type="signal peptide" evidence="1">
    <location>
        <begin position="1"/>
        <end position="25"/>
    </location>
</feature>
<dbReference type="InterPro" id="IPR039279">
    <property type="entry name" value="QRT3-like"/>
</dbReference>
<dbReference type="InterPro" id="IPR024535">
    <property type="entry name" value="RHGA/B-epi-like_pectate_lyase"/>
</dbReference>
<dbReference type="Pfam" id="PF12708">
    <property type="entry name" value="Pect-lyase_RHGA_epim"/>
    <property type="match status" value="2"/>
</dbReference>
<evidence type="ECO:0000313" key="3">
    <source>
        <dbReference type="EMBL" id="KAJ2933882.1"/>
    </source>
</evidence>
<dbReference type="AlphaFoldDB" id="A0A9W8JG32"/>
<dbReference type="FunFam" id="2.160.20.10:FF:000049">
    <property type="entry name" value="Putative exo-beta-1,3-glucanase"/>
    <property type="match status" value="1"/>
</dbReference>
<dbReference type="OrthoDB" id="1046782at2759"/>
<evidence type="ECO:0000256" key="1">
    <source>
        <dbReference type="SAM" id="SignalP"/>
    </source>
</evidence>
<organism evidence="3 4">
    <name type="scientific">Candolleomyces eurysporus</name>
    <dbReference type="NCBI Taxonomy" id="2828524"/>
    <lineage>
        <taxon>Eukaryota</taxon>
        <taxon>Fungi</taxon>
        <taxon>Dikarya</taxon>
        <taxon>Basidiomycota</taxon>
        <taxon>Agaricomycotina</taxon>
        <taxon>Agaricomycetes</taxon>
        <taxon>Agaricomycetidae</taxon>
        <taxon>Agaricales</taxon>
        <taxon>Agaricineae</taxon>
        <taxon>Psathyrellaceae</taxon>
        <taxon>Candolleomyces</taxon>
    </lineage>
</organism>
<dbReference type="PANTHER" id="PTHR33928:SF2">
    <property type="entry name" value="PECTATE LYASE SUPERFAMILY PROTEIN DOMAIN-CONTAINING PROTEIN-RELATED"/>
    <property type="match status" value="1"/>
</dbReference>
<feature type="non-terminal residue" evidence="3">
    <location>
        <position position="1"/>
    </location>
</feature>
<dbReference type="InterPro" id="IPR012334">
    <property type="entry name" value="Pectin_lyas_fold"/>
</dbReference>
<keyword evidence="4" id="KW-1185">Reference proteome</keyword>
<evidence type="ECO:0000259" key="2">
    <source>
        <dbReference type="Pfam" id="PF12708"/>
    </source>
</evidence>
<dbReference type="Proteomes" id="UP001140091">
    <property type="component" value="Unassembled WGS sequence"/>
</dbReference>